<gene>
    <name evidence="12" type="primary">ND4</name>
</gene>
<geneLocation type="mitochondrion" evidence="12"/>
<dbReference type="AlphaFoldDB" id="U5HTH3"/>
<evidence type="ECO:0000256" key="9">
    <source>
        <dbReference type="ARBA" id="ARBA00031586"/>
    </source>
</evidence>
<comment type="similarity">
    <text evidence="2">Belongs to the complex I subunit 4L family.</text>
</comment>
<keyword evidence="6 11" id="KW-1133">Transmembrane helix</keyword>
<evidence type="ECO:0000313" key="12">
    <source>
        <dbReference type="EMBL" id="AFN27601.1"/>
    </source>
</evidence>
<feature type="transmembrane region" description="Helical" evidence="11">
    <location>
        <begin position="56"/>
        <end position="84"/>
    </location>
</feature>
<dbReference type="InterPro" id="IPR039428">
    <property type="entry name" value="NUOK/Mnh_C1-like"/>
</dbReference>
<protein>
    <recommendedName>
        <fullName evidence="3">NADH-ubiquinone oxidoreductase chain 4L</fullName>
    </recommendedName>
    <alternativeName>
        <fullName evidence="9">NADH dehydrogenase subunit 4L</fullName>
    </alternativeName>
</protein>
<proteinExistence type="inferred from homology"/>
<keyword evidence="7" id="KW-0520">NAD</keyword>
<keyword evidence="8 11" id="KW-0472">Membrane</keyword>
<evidence type="ECO:0000256" key="3">
    <source>
        <dbReference type="ARBA" id="ARBA00016612"/>
    </source>
</evidence>
<evidence type="ECO:0000256" key="8">
    <source>
        <dbReference type="ARBA" id="ARBA00023136"/>
    </source>
</evidence>
<dbReference type="GO" id="GO:0008137">
    <property type="term" value="F:NADH dehydrogenase (ubiquinone) activity"/>
    <property type="evidence" value="ECO:0007669"/>
    <property type="project" value="UniProtKB-EC"/>
</dbReference>
<evidence type="ECO:0000256" key="4">
    <source>
        <dbReference type="ARBA" id="ARBA00022692"/>
    </source>
</evidence>
<organism evidence="12">
    <name type="scientific">Diadromus collaris</name>
    <dbReference type="NCBI Taxonomy" id="7421"/>
    <lineage>
        <taxon>Eukaryota</taxon>
        <taxon>Metazoa</taxon>
        <taxon>Ecdysozoa</taxon>
        <taxon>Arthropoda</taxon>
        <taxon>Hexapoda</taxon>
        <taxon>Insecta</taxon>
        <taxon>Pterygota</taxon>
        <taxon>Neoptera</taxon>
        <taxon>Endopterygota</taxon>
        <taxon>Hymenoptera</taxon>
        <taxon>Apocrita</taxon>
        <taxon>Ichneumonoidea</taxon>
        <taxon>Ichneumonidae</taxon>
        <taxon>Ichneumoninae</taxon>
        <taxon>Diadromus</taxon>
    </lineage>
</organism>
<evidence type="ECO:0000256" key="6">
    <source>
        <dbReference type="ARBA" id="ARBA00022989"/>
    </source>
</evidence>
<dbReference type="GO" id="GO:0016020">
    <property type="term" value="C:membrane"/>
    <property type="evidence" value="ECO:0007669"/>
    <property type="project" value="UniProtKB-SubCell"/>
</dbReference>
<evidence type="ECO:0000256" key="10">
    <source>
        <dbReference type="ARBA" id="ARBA00049551"/>
    </source>
</evidence>
<sequence length="97" mass="11870">MLYLDYLFTYYLFLFICFMFSFYFKHLLLTIISLEFMVILLIFNMFYIFMLVEMNMYLIILFMTLTVCEGALSLSLIVLMVRFYGNDYINSLMILKW</sequence>
<comment type="subcellular location">
    <subcellularLocation>
        <location evidence="1">Membrane</location>
        <topology evidence="1">Multi-pass membrane protein</topology>
    </subcellularLocation>
</comment>
<evidence type="ECO:0000256" key="7">
    <source>
        <dbReference type="ARBA" id="ARBA00023027"/>
    </source>
</evidence>
<keyword evidence="12" id="KW-0496">Mitochondrion</keyword>
<comment type="catalytic activity">
    <reaction evidence="10">
        <text>a ubiquinone + NADH + 5 H(+)(in) = a ubiquinol + NAD(+) + 4 H(+)(out)</text>
        <dbReference type="Rhea" id="RHEA:29091"/>
        <dbReference type="Rhea" id="RHEA-COMP:9565"/>
        <dbReference type="Rhea" id="RHEA-COMP:9566"/>
        <dbReference type="ChEBI" id="CHEBI:15378"/>
        <dbReference type="ChEBI" id="CHEBI:16389"/>
        <dbReference type="ChEBI" id="CHEBI:17976"/>
        <dbReference type="ChEBI" id="CHEBI:57540"/>
        <dbReference type="ChEBI" id="CHEBI:57945"/>
        <dbReference type="EC" id="7.1.1.2"/>
    </reaction>
</comment>
<dbReference type="Gene3D" id="1.10.287.3510">
    <property type="match status" value="1"/>
</dbReference>
<evidence type="ECO:0000256" key="1">
    <source>
        <dbReference type="ARBA" id="ARBA00004141"/>
    </source>
</evidence>
<keyword evidence="4 11" id="KW-0812">Transmembrane</keyword>
<feature type="transmembrane region" description="Helical" evidence="11">
    <location>
        <begin position="6"/>
        <end position="24"/>
    </location>
</feature>
<evidence type="ECO:0000256" key="2">
    <source>
        <dbReference type="ARBA" id="ARBA00010519"/>
    </source>
</evidence>
<feature type="transmembrane region" description="Helical" evidence="11">
    <location>
        <begin position="31"/>
        <end position="50"/>
    </location>
</feature>
<reference evidence="12" key="1">
    <citation type="journal article" date="2013" name="Mitochondrial DNA">
        <title>The mitochondrial genome of Diadromus collaris (Hymenoptera: Ichneumonidae).</title>
        <authorList>
            <person name="Li Q."/>
            <person name="Wei S.J."/>
            <person name="Shi M."/>
            <person name="Chen X.X."/>
        </authorList>
    </citation>
    <scope>NUCLEOTIDE SEQUENCE</scope>
</reference>
<dbReference type="Pfam" id="PF00420">
    <property type="entry name" value="Oxidored_q2"/>
    <property type="match status" value="1"/>
</dbReference>
<accession>U5HTH3</accession>
<dbReference type="EMBL" id="JX131613">
    <property type="protein sequence ID" value="AFN27601.1"/>
    <property type="molecule type" value="Genomic_DNA"/>
</dbReference>
<keyword evidence="5" id="KW-1278">Translocase</keyword>
<evidence type="ECO:0000256" key="11">
    <source>
        <dbReference type="SAM" id="Phobius"/>
    </source>
</evidence>
<name>U5HTH3_9HYME</name>
<evidence type="ECO:0000256" key="5">
    <source>
        <dbReference type="ARBA" id="ARBA00022967"/>
    </source>
</evidence>